<comment type="caution">
    <text evidence="2">The sequence shown here is derived from an EMBL/GenBank/DDBJ whole genome shotgun (WGS) entry which is preliminary data.</text>
</comment>
<evidence type="ECO:0000256" key="1">
    <source>
        <dbReference type="SAM" id="Phobius"/>
    </source>
</evidence>
<dbReference type="OrthoDB" id="5378679at2759"/>
<dbReference type="InterPro" id="IPR012340">
    <property type="entry name" value="NA-bd_OB-fold"/>
</dbReference>
<protein>
    <submittedName>
        <fullName evidence="2">Uncharacterized protein</fullName>
    </submittedName>
</protein>
<sequence length="348" mass="37715">MTRKLLLLTGAPESHRLDWAPSSLITTFQSSIAQFALLQPAGPPSVAAAPQDVSHLDLAVWRSLSLQRTHIRTGFSQQHDLRFIGAFPSSADFLTTASISFETASQGRSQQDADDESSRLIAEFYEHSLAVHNDVASSQLVPQPDSQKATSFNTDVSYVSETTTSAQDGEEGDSTTIADGSTLLKAPLRPGRGTDHLSDLEDIPPASYLVSILPATMTVTLIVGIISIAAPRTIKTHYGATKTLVEVLVGDETKSGFSVTFWLADETDEGLLAGLRSQDVVLMQNVALNVFRKRVYGGSLRRGMTRVGLLYRGRRIGSDDEGGYYDIKDLGRVGRESSRILNSTRQEG</sequence>
<accession>A0A9W8YYX3</accession>
<proteinExistence type="predicted"/>
<reference evidence="2" key="1">
    <citation type="submission" date="2022-10" db="EMBL/GenBank/DDBJ databases">
        <title>Tapping the CABI collections for fungal endophytes: first genome assemblies for Collariella, Neodidymelliopsis, Ascochyta clinopodiicola, Didymella pomorum, Didymosphaeria variabile, Neocosmospora piperis and Neocucurbitaria cava.</title>
        <authorList>
            <person name="Hill R."/>
        </authorList>
    </citation>
    <scope>NUCLEOTIDE SEQUENCE</scope>
    <source>
        <strain evidence="2">IMI 355082</strain>
    </source>
</reference>
<keyword evidence="1" id="KW-0472">Membrane</keyword>
<dbReference type="EMBL" id="JAPEVB010000002">
    <property type="protein sequence ID" value="KAJ4393290.1"/>
    <property type="molecule type" value="Genomic_DNA"/>
</dbReference>
<keyword evidence="3" id="KW-1185">Reference proteome</keyword>
<dbReference type="SUPFAM" id="SSF50249">
    <property type="entry name" value="Nucleic acid-binding proteins"/>
    <property type="match status" value="1"/>
</dbReference>
<evidence type="ECO:0000313" key="2">
    <source>
        <dbReference type="EMBL" id="KAJ4393290.1"/>
    </source>
</evidence>
<name>A0A9W8YYX3_9PEZI</name>
<dbReference type="Gene3D" id="2.40.50.140">
    <property type="entry name" value="Nucleic acid-binding proteins"/>
    <property type="match status" value="1"/>
</dbReference>
<gene>
    <name evidence="2" type="ORF">N0V93_002498</name>
</gene>
<feature type="transmembrane region" description="Helical" evidence="1">
    <location>
        <begin position="208"/>
        <end position="230"/>
    </location>
</feature>
<evidence type="ECO:0000313" key="3">
    <source>
        <dbReference type="Proteomes" id="UP001140453"/>
    </source>
</evidence>
<dbReference type="AlphaFoldDB" id="A0A9W8YYX3"/>
<organism evidence="2 3">
    <name type="scientific">Gnomoniopsis smithogilvyi</name>
    <dbReference type="NCBI Taxonomy" id="1191159"/>
    <lineage>
        <taxon>Eukaryota</taxon>
        <taxon>Fungi</taxon>
        <taxon>Dikarya</taxon>
        <taxon>Ascomycota</taxon>
        <taxon>Pezizomycotina</taxon>
        <taxon>Sordariomycetes</taxon>
        <taxon>Sordariomycetidae</taxon>
        <taxon>Diaporthales</taxon>
        <taxon>Gnomoniaceae</taxon>
        <taxon>Gnomoniopsis</taxon>
    </lineage>
</organism>
<dbReference type="Proteomes" id="UP001140453">
    <property type="component" value="Unassembled WGS sequence"/>
</dbReference>
<keyword evidence="1" id="KW-1133">Transmembrane helix</keyword>
<keyword evidence="1" id="KW-0812">Transmembrane</keyword>